<dbReference type="AlphaFoldDB" id="A0A9J6FYM7"/>
<accession>A0A9J6FYM7</accession>
<dbReference type="Proteomes" id="UP000821853">
    <property type="component" value="Chromosome 2"/>
</dbReference>
<feature type="signal peptide" evidence="2">
    <location>
        <begin position="1"/>
        <end position="16"/>
    </location>
</feature>
<proteinExistence type="predicted"/>
<evidence type="ECO:0000313" key="4">
    <source>
        <dbReference type="Proteomes" id="UP000821853"/>
    </source>
</evidence>
<feature type="chain" id="PRO_5039911737" description="Tick transposon" evidence="2">
    <location>
        <begin position="17"/>
        <end position="424"/>
    </location>
</feature>
<organism evidence="3 4">
    <name type="scientific">Haemaphysalis longicornis</name>
    <name type="common">Bush tick</name>
    <dbReference type="NCBI Taxonomy" id="44386"/>
    <lineage>
        <taxon>Eukaryota</taxon>
        <taxon>Metazoa</taxon>
        <taxon>Ecdysozoa</taxon>
        <taxon>Arthropoda</taxon>
        <taxon>Chelicerata</taxon>
        <taxon>Arachnida</taxon>
        <taxon>Acari</taxon>
        <taxon>Parasitiformes</taxon>
        <taxon>Ixodida</taxon>
        <taxon>Ixodoidea</taxon>
        <taxon>Ixodidae</taxon>
        <taxon>Haemaphysalinae</taxon>
        <taxon>Haemaphysalis</taxon>
    </lineage>
</organism>
<feature type="compositionally biased region" description="Low complexity" evidence="1">
    <location>
        <begin position="80"/>
        <end position="97"/>
    </location>
</feature>
<keyword evidence="2" id="KW-0732">Signal</keyword>
<evidence type="ECO:0000256" key="1">
    <source>
        <dbReference type="SAM" id="MobiDB-lite"/>
    </source>
</evidence>
<name>A0A9J6FYM7_HAELO</name>
<evidence type="ECO:0008006" key="5">
    <source>
        <dbReference type="Google" id="ProtNLM"/>
    </source>
</evidence>
<dbReference type="InterPro" id="IPR004244">
    <property type="entry name" value="Transposase_22"/>
</dbReference>
<dbReference type="EMBL" id="JABSTR010000004">
    <property type="protein sequence ID" value="KAH9367568.1"/>
    <property type="molecule type" value="Genomic_DNA"/>
</dbReference>
<keyword evidence="4" id="KW-1185">Reference proteome</keyword>
<dbReference type="Gene3D" id="3.30.70.1820">
    <property type="entry name" value="L1 transposable element, RRM domain"/>
    <property type="match status" value="1"/>
</dbReference>
<dbReference type="PANTHER" id="PTHR11505">
    <property type="entry name" value="L1 TRANSPOSABLE ELEMENT-RELATED"/>
    <property type="match status" value="1"/>
</dbReference>
<reference evidence="3 4" key="1">
    <citation type="journal article" date="2020" name="Cell">
        <title>Large-Scale Comparative Analyses of Tick Genomes Elucidate Their Genetic Diversity and Vector Capacities.</title>
        <authorList>
            <consortium name="Tick Genome and Microbiome Consortium (TIGMIC)"/>
            <person name="Jia N."/>
            <person name="Wang J."/>
            <person name="Shi W."/>
            <person name="Du L."/>
            <person name="Sun Y."/>
            <person name="Zhan W."/>
            <person name="Jiang J.F."/>
            <person name="Wang Q."/>
            <person name="Zhang B."/>
            <person name="Ji P."/>
            <person name="Bell-Sakyi L."/>
            <person name="Cui X.M."/>
            <person name="Yuan T.T."/>
            <person name="Jiang B.G."/>
            <person name="Yang W.F."/>
            <person name="Lam T.T."/>
            <person name="Chang Q.C."/>
            <person name="Ding S.J."/>
            <person name="Wang X.J."/>
            <person name="Zhu J.G."/>
            <person name="Ruan X.D."/>
            <person name="Zhao L."/>
            <person name="Wei J.T."/>
            <person name="Ye R.Z."/>
            <person name="Que T.C."/>
            <person name="Du C.H."/>
            <person name="Zhou Y.H."/>
            <person name="Cheng J.X."/>
            <person name="Dai P.F."/>
            <person name="Guo W.B."/>
            <person name="Han X.H."/>
            <person name="Huang E.J."/>
            <person name="Li L.F."/>
            <person name="Wei W."/>
            <person name="Gao Y.C."/>
            <person name="Liu J.Z."/>
            <person name="Shao H.Z."/>
            <person name="Wang X."/>
            <person name="Wang C.C."/>
            <person name="Yang T.C."/>
            <person name="Huo Q.B."/>
            <person name="Li W."/>
            <person name="Chen H.Y."/>
            <person name="Chen S.E."/>
            <person name="Zhou L.G."/>
            <person name="Ni X.B."/>
            <person name="Tian J.H."/>
            <person name="Sheng Y."/>
            <person name="Liu T."/>
            <person name="Pan Y.S."/>
            <person name="Xia L.Y."/>
            <person name="Li J."/>
            <person name="Zhao F."/>
            <person name="Cao W.C."/>
        </authorList>
    </citation>
    <scope>NUCLEOTIDE SEQUENCE [LARGE SCALE GENOMIC DNA]</scope>
    <source>
        <strain evidence="3">HaeL-2018</strain>
    </source>
</reference>
<sequence length="424" mass="46879">MRRSYNFPLLFTQVAAFVCSTHSLVGATHAAGATLLHFPVPNRCSPLVDPAVWQFNVSSPPGPWFDQFCSIPGPFHESAPSISSSTSASRVTDSSTTPDHHRIKLATARAPFVGLGSTHAMRRSYNFPLLFTQVNNRFALLAPRTRYRALLVLPSPCCCVTIVCDCCRVISELLLLLSGDIELNPGPNTRAATAEDSSEIVKLLQQLQSGQASLLAEVKSIQSKLSETDLMFTEIKERLSKIEDDCSSLKSVKSEVQTVRTLAEGNASEIAKLVSRMDDSDDRARRSNLLFFGVTDSFNETWAQSESSVINVCSTNLQIEVAPIDIERAHRLGKFVAGKNRPIIVKFSHFKVNSAILSNAKNLKDTDFSISEDYSPNTRLARRNLLQFANSQKKSFKLRYDKLTIGDTTYVFDHSSNSVVPRQV</sequence>
<evidence type="ECO:0000313" key="3">
    <source>
        <dbReference type="EMBL" id="KAH9367568.1"/>
    </source>
</evidence>
<gene>
    <name evidence="3" type="ORF">HPB48_002860</name>
</gene>
<dbReference type="VEuPathDB" id="VectorBase:HLOH_044415"/>
<evidence type="ECO:0000256" key="2">
    <source>
        <dbReference type="SAM" id="SignalP"/>
    </source>
</evidence>
<dbReference type="OMA" id="MICECTH"/>
<comment type="caution">
    <text evidence="3">The sequence shown here is derived from an EMBL/GenBank/DDBJ whole genome shotgun (WGS) entry which is preliminary data.</text>
</comment>
<feature type="region of interest" description="Disordered" evidence="1">
    <location>
        <begin position="80"/>
        <end position="100"/>
    </location>
</feature>
<protein>
    <recommendedName>
        <fullName evidence="5">Tick transposon</fullName>
    </recommendedName>
</protein>